<feature type="compositionally biased region" description="Low complexity" evidence="1">
    <location>
        <begin position="247"/>
        <end position="258"/>
    </location>
</feature>
<name>A0AAW0B0W0_9AGAR</name>
<evidence type="ECO:0000256" key="1">
    <source>
        <dbReference type="SAM" id="MobiDB-lite"/>
    </source>
</evidence>
<feature type="compositionally biased region" description="Low complexity" evidence="1">
    <location>
        <begin position="1"/>
        <end position="16"/>
    </location>
</feature>
<organism evidence="2 3">
    <name type="scientific">Paramarasmius palmivorus</name>
    <dbReference type="NCBI Taxonomy" id="297713"/>
    <lineage>
        <taxon>Eukaryota</taxon>
        <taxon>Fungi</taxon>
        <taxon>Dikarya</taxon>
        <taxon>Basidiomycota</taxon>
        <taxon>Agaricomycotina</taxon>
        <taxon>Agaricomycetes</taxon>
        <taxon>Agaricomycetidae</taxon>
        <taxon>Agaricales</taxon>
        <taxon>Marasmiineae</taxon>
        <taxon>Marasmiaceae</taxon>
        <taxon>Paramarasmius</taxon>
    </lineage>
</organism>
<gene>
    <name evidence="2" type="ORF">VNI00_018127</name>
</gene>
<accession>A0AAW0B0W0</accession>
<feature type="region of interest" description="Disordered" evidence="1">
    <location>
        <begin position="1"/>
        <end position="25"/>
    </location>
</feature>
<feature type="region of interest" description="Disordered" evidence="1">
    <location>
        <begin position="176"/>
        <end position="258"/>
    </location>
</feature>
<evidence type="ECO:0000313" key="2">
    <source>
        <dbReference type="EMBL" id="KAK7019227.1"/>
    </source>
</evidence>
<sequence>MVATPRRSSGRSTSPTKKNISSNATKRVRYCRKCTDIPRHEQRLCPQYKRTVRSLGEQVPPLPSAAAASSDLAQFSTIPVQASPVPLDSDTITNLVSMPISQIPAVPPENPATSMAAFPLDPALFRPPHDSSPSSEGALVSQLTAIAEDFPLDPALSQPPCDSAPRVTTTTHYDSNEAQIPGTASPEQSLPSSELVFARSSSTTPWATPTRASSSQPTTPSSSSTPSTPTRSSPIATALSRRRKKLSSSSTGSSRIRASLGNPVFGKVEGAYRGSRLFDVARTRPLKPPRTRRVAKHFHERMNALLTRCEDLAHETGCWLYISAQLPTSNVPFTHFSSERLRAEGGTILDEVHDASDRMYDTLVSARRRDNAQLASEIIHANRERDAAREAEATAIQRASQLEAVLREAGVEVPT</sequence>
<keyword evidence="3" id="KW-1185">Reference proteome</keyword>
<dbReference type="AlphaFoldDB" id="A0AAW0B0W0"/>
<comment type="caution">
    <text evidence="2">The sequence shown here is derived from an EMBL/GenBank/DDBJ whole genome shotgun (WGS) entry which is preliminary data.</text>
</comment>
<protein>
    <submittedName>
        <fullName evidence="2">Uncharacterized protein</fullName>
    </submittedName>
</protein>
<dbReference type="EMBL" id="JAYKXP010000212">
    <property type="protein sequence ID" value="KAK7019227.1"/>
    <property type="molecule type" value="Genomic_DNA"/>
</dbReference>
<feature type="compositionally biased region" description="Low complexity" evidence="1">
    <location>
        <begin position="207"/>
        <end position="239"/>
    </location>
</feature>
<evidence type="ECO:0000313" key="3">
    <source>
        <dbReference type="Proteomes" id="UP001383192"/>
    </source>
</evidence>
<reference evidence="2 3" key="1">
    <citation type="submission" date="2024-01" db="EMBL/GenBank/DDBJ databases">
        <title>A draft genome for a cacao thread blight-causing isolate of Paramarasmius palmivorus.</title>
        <authorList>
            <person name="Baruah I.K."/>
            <person name="Bukari Y."/>
            <person name="Amoako-Attah I."/>
            <person name="Meinhardt L.W."/>
            <person name="Bailey B.A."/>
            <person name="Cohen S.P."/>
        </authorList>
    </citation>
    <scope>NUCLEOTIDE SEQUENCE [LARGE SCALE GENOMIC DNA]</scope>
    <source>
        <strain evidence="2 3">GH-12</strain>
    </source>
</reference>
<dbReference type="Proteomes" id="UP001383192">
    <property type="component" value="Unassembled WGS sequence"/>
</dbReference>
<proteinExistence type="predicted"/>